<name>A0A6G1D6B0_9ORYZ</name>
<dbReference type="GO" id="GO:0016491">
    <property type="term" value="F:oxidoreductase activity"/>
    <property type="evidence" value="ECO:0007669"/>
    <property type="project" value="UniProtKB-KW"/>
</dbReference>
<evidence type="ECO:0000256" key="1">
    <source>
        <dbReference type="ARBA" id="ARBA00022723"/>
    </source>
</evidence>
<dbReference type="Gene3D" id="2.60.120.330">
    <property type="entry name" value="B-lactam Antibiotic, Isopenicillin N Synthase, Chain"/>
    <property type="match status" value="2"/>
</dbReference>
<protein>
    <recommendedName>
        <fullName evidence="4">Non-haem dioxygenase N-terminal domain-containing protein</fullName>
    </recommendedName>
</protein>
<organism evidence="5 6">
    <name type="scientific">Oryza meyeriana var. granulata</name>
    <dbReference type="NCBI Taxonomy" id="110450"/>
    <lineage>
        <taxon>Eukaryota</taxon>
        <taxon>Viridiplantae</taxon>
        <taxon>Streptophyta</taxon>
        <taxon>Embryophyta</taxon>
        <taxon>Tracheophyta</taxon>
        <taxon>Spermatophyta</taxon>
        <taxon>Magnoliopsida</taxon>
        <taxon>Liliopsida</taxon>
        <taxon>Poales</taxon>
        <taxon>Poaceae</taxon>
        <taxon>BOP clade</taxon>
        <taxon>Oryzoideae</taxon>
        <taxon>Oryzeae</taxon>
        <taxon>Oryzinae</taxon>
        <taxon>Oryza</taxon>
        <taxon>Oryza meyeriana</taxon>
    </lineage>
</organism>
<feature type="domain" description="Non-haem dioxygenase N-terminal" evidence="4">
    <location>
        <begin position="49"/>
        <end position="126"/>
    </location>
</feature>
<evidence type="ECO:0000313" key="5">
    <source>
        <dbReference type="EMBL" id="KAF0907852.1"/>
    </source>
</evidence>
<dbReference type="InterPro" id="IPR027443">
    <property type="entry name" value="IPNS-like_sf"/>
</dbReference>
<keyword evidence="6" id="KW-1185">Reference proteome</keyword>
<accession>A0A6G1D6B0</accession>
<gene>
    <name evidence="5" type="ORF">E2562_022256</name>
</gene>
<dbReference type="Pfam" id="PF14226">
    <property type="entry name" value="DIOX_N"/>
    <property type="match status" value="1"/>
</dbReference>
<dbReference type="SUPFAM" id="SSF51197">
    <property type="entry name" value="Clavaminate synthase-like"/>
    <property type="match status" value="1"/>
</dbReference>
<dbReference type="InterPro" id="IPR050295">
    <property type="entry name" value="Plant_2OG-oxidoreductases"/>
</dbReference>
<dbReference type="PANTHER" id="PTHR47991">
    <property type="entry name" value="OXOGLUTARATE/IRON-DEPENDENT DIOXYGENASE"/>
    <property type="match status" value="1"/>
</dbReference>
<evidence type="ECO:0000259" key="4">
    <source>
        <dbReference type="Pfam" id="PF14226"/>
    </source>
</evidence>
<dbReference type="EMBL" id="SPHZ02000007">
    <property type="protein sequence ID" value="KAF0907852.1"/>
    <property type="molecule type" value="Genomic_DNA"/>
</dbReference>
<evidence type="ECO:0000313" key="6">
    <source>
        <dbReference type="Proteomes" id="UP000479710"/>
    </source>
</evidence>
<keyword evidence="1" id="KW-0479">Metal-binding</keyword>
<dbReference type="OrthoDB" id="693178at2759"/>
<comment type="caution">
    <text evidence="5">The sequence shown here is derived from an EMBL/GenBank/DDBJ whole genome shotgun (WGS) entry which is preliminary data.</text>
</comment>
<evidence type="ECO:0000256" key="2">
    <source>
        <dbReference type="ARBA" id="ARBA00023002"/>
    </source>
</evidence>
<dbReference type="AlphaFoldDB" id="A0A6G1D6B0"/>
<dbReference type="GO" id="GO:0046872">
    <property type="term" value="F:metal ion binding"/>
    <property type="evidence" value="ECO:0007669"/>
    <property type="project" value="UniProtKB-KW"/>
</dbReference>
<evidence type="ECO:0000256" key="3">
    <source>
        <dbReference type="ARBA" id="ARBA00023004"/>
    </source>
</evidence>
<reference evidence="5 6" key="1">
    <citation type="submission" date="2019-11" db="EMBL/GenBank/DDBJ databases">
        <title>Whole genome sequence of Oryza granulata.</title>
        <authorList>
            <person name="Li W."/>
        </authorList>
    </citation>
    <scope>NUCLEOTIDE SEQUENCE [LARGE SCALE GENOMIC DNA]</scope>
    <source>
        <strain evidence="6">cv. Menghai</strain>
        <tissue evidence="5">Leaf</tissue>
    </source>
</reference>
<keyword evidence="3" id="KW-0408">Iron</keyword>
<dbReference type="InterPro" id="IPR026992">
    <property type="entry name" value="DIOX_N"/>
</dbReference>
<proteinExistence type="predicted"/>
<sequence>MDSMLHLTPSHASLPSGFAVPADDRLQPAINSAAVALPVIDLSGSRDEVVNHGISEQTLRDMEVVCDEFFQLPAADKKHLYSDDKSKPNRLFSGSTYKSSSTMYWMDCLRLTRNFPTADSISNWPDKPQMLRVEHRAVTNTAVPRTSVVTTLHAAEESLLSPAEELLSDSNPPSYRTITCRDFMRIYNQSLQQHADEDTPMEHHMKPFRI</sequence>
<keyword evidence="2" id="KW-0560">Oxidoreductase</keyword>
<dbReference type="Proteomes" id="UP000479710">
    <property type="component" value="Unassembled WGS sequence"/>
</dbReference>